<dbReference type="SMART" id="SM00448">
    <property type="entry name" value="REC"/>
    <property type="match status" value="1"/>
</dbReference>
<dbReference type="PANTHER" id="PTHR43214">
    <property type="entry name" value="TWO-COMPONENT RESPONSE REGULATOR"/>
    <property type="match status" value="1"/>
</dbReference>
<dbReference type="SMART" id="SM00421">
    <property type="entry name" value="HTH_LUXR"/>
    <property type="match status" value="1"/>
</dbReference>
<dbReference type="SUPFAM" id="SSF46894">
    <property type="entry name" value="C-terminal effector domain of the bipartite response regulators"/>
    <property type="match status" value="1"/>
</dbReference>
<evidence type="ECO:0000256" key="2">
    <source>
        <dbReference type="ARBA" id="ARBA00023125"/>
    </source>
</evidence>
<dbReference type="GO" id="GO:0000160">
    <property type="term" value="P:phosphorelay signal transduction system"/>
    <property type="evidence" value="ECO:0007669"/>
    <property type="project" value="InterPro"/>
</dbReference>
<dbReference type="PROSITE" id="PS00622">
    <property type="entry name" value="HTH_LUXR_1"/>
    <property type="match status" value="1"/>
</dbReference>
<dbReference type="PRINTS" id="PR00038">
    <property type="entry name" value="HTHLUXR"/>
</dbReference>
<evidence type="ECO:0000256" key="1">
    <source>
        <dbReference type="ARBA" id="ARBA00022553"/>
    </source>
</evidence>
<feature type="domain" description="HTH luxR-type" evidence="4">
    <location>
        <begin position="133"/>
        <end position="198"/>
    </location>
</feature>
<evidence type="ECO:0000313" key="6">
    <source>
        <dbReference type="EMBL" id="MBB4071686.1"/>
    </source>
</evidence>
<dbReference type="PROSITE" id="PS50110">
    <property type="entry name" value="RESPONSE_REGULATORY"/>
    <property type="match status" value="1"/>
</dbReference>
<dbReference type="RefSeq" id="WP_183304697.1">
    <property type="nucleotide sequence ID" value="NZ_JACIFD010000008.1"/>
</dbReference>
<dbReference type="Gene3D" id="3.40.50.2300">
    <property type="match status" value="1"/>
</dbReference>
<dbReference type="InterPro" id="IPR001789">
    <property type="entry name" value="Sig_transdc_resp-reg_receiver"/>
</dbReference>
<comment type="caution">
    <text evidence="6">The sequence shown here is derived from an EMBL/GenBank/DDBJ whole genome shotgun (WGS) entry which is preliminary data.</text>
</comment>
<evidence type="ECO:0000256" key="3">
    <source>
        <dbReference type="PROSITE-ProRule" id="PRU00169"/>
    </source>
</evidence>
<protein>
    <submittedName>
        <fullName evidence="6">Two-component system response regulator DesR</fullName>
    </submittedName>
</protein>
<feature type="modified residue" description="4-aspartylphosphate" evidence="3">
    <location>
        <position position="54"/>
    </location>
</feature>
<organism evidence="6 7">
    <name type="scientific">Canibacter oris</name>
    <dbReference type="NCBI Taxonomy" id="1365628"/>
    <lineage>
        <taxon>Bacteria</taxon>
        <taxon>Bacillati</taxon>
        <taxon>Actinomycetota</taxon>
        <taxon>Actinomycetes</taxon>
        <taxon>Micrococcales</taxon>
        <taxon>Microbacteriaceae</taxon>
        <taxon>Canibacter</taxon>
    </lineage>
</organism>
<dbReference type="InterPro" id="IPR039420">
    <property type="entry name" value="WalR-like"/>
</dbReference>
<dbReference type="Pfam" id="PF00196">
    <property type="entry name" value="GerE"/>
    <property type="match status" value="1"/>
</dbReference>
<dbReference type="AlphaFoldDB" id="A0A840DR90"/>
<dbReference type="SUPFAM" id="SSF52172">
    <property type="entry name" value="CheY-like"/>
    <property type="match status" value="1"/>
</dbReference>
<reference evidence="6" key="1">
    <citation type="submission" date="2020-08" db="EMBL/GenBank/DDBJ databases">
        <title>Sequencing the genomes of 1000 actinobacteria strains.</title>
        <authorList>
            <person name="Klenk H.-P."/>
        </authorList>
    </citation>
    <scope>NUCLEOTIDE SEQUENCE [LARGE SCALE GENOMIC DNA]</scope>
    <source>
        <strain evidence="6">DSM 27064</strain>
    </source>
</reference>
<feature type="domain" description="Response regulatory" evidence="5">
    <location>
        <begin position="3"/>
        <end position="119"/>
    </location>
</feature>
<name>A0A840DR90_9MICO</name>
<dbReference type="GO" id="GO:0003677">
    <property type="term" value="F:DNA binding"/>
    <property type="evidence" value="ECO:0007669"/>
    <property type="project" value="UniProtKB-KW"/>
</dbReference>
<dbReference type="PROSITE" id="PS50043">
    <property type="entry name" value="HTH_LUXR_2"/>
    <property type="match status" value="1"/>
</dbReference>
<gene>
    <name evidence="6" type="ORF">F5897_000998</name>
</gene>
<keyword evidence="1 3" id="KW-0597">Phosphoprotein</keyword>
<dbReference type="InterPro" id="IPR000792">
    <property type="entry name" value="Tscrpt_reg_LuxR_C"/>
</dbReference>
<dbReference type="Proteomes" id="UP000571183">
    <property type="component" value="Unassembled WGS sequence"/>
</dbReference>
<evidence type="ECO:0000259" key="4">
    <source>
        <dbReference type="PROSITE" id="PS50043"/>
    </source>
</evidence>
<dbReference type="Pfam" id="PF00072">
    <property type="entry name" value="Response_reg"/>
    <property type="match status" value="1"/>
</dbReference>
<dbReference type="CDD" id="cd17535">
    <property type="entry name" value="REC_NarL-like"/>
    <property type="match status" value="1"/>
</dbReference>
<dbReference type="EMBL" id="JACIFD010000008">
    <property type="protein sequence ID" value="MBB4071686.1"/>
    <property type="molecule type" value="Genomic_DNA"/>
</dbReference>
<dbReference type="GO" id="GO:0006355">
    <property type="term" value="P:regulation of DNA-templated transcription"/>
    <property type="evidence" value="ECO:0007669"/>
    <property type="project" value="InterPro"/>
</dbReference>
<evidence type="ECO:0000259" key="5">
    <source>
        <dbReference type="PROSITE" id="PS50110"/>
    </source>
</evidence>
<accession>A0A840DR90</accession>
<keyword evidence="2" id="KW-0238">DNA-binding</keyword>
<evidence type="ECO:0000313" key="7">
    <source>
        <dbReference type="Proteomes" id="UP000571183"/>
    </source>
</evidence>
<dbReference type="PANTHER" id="PTHR43214:SF42">
    <property type="entry name" value="TRANSCRIPTIONAL REGULATORY PROTEIN DESR"/>
    <property type="match status" value="1"/>
</dbReference>
<dbReference type="InterPro" id="IPR011006">
    <property type="entry name" value="CheY-like_superfamily"/>
</dbReference>
<keyword evidence="7" id="KW-1185">Reference proteome</keyword>
<proteinExistence type="predicted"/>
<sequence length="200" mass="20908">MIKVLLADDQTLVRDALRALLELQPGIQVVAEAATGTAALELCLNTAADVALLDIEMPQMSGIDVVQRLREAGNNLPALMVTTFGRPGYVERALAAGANGFVVKDAPAAELVAAIEAVLQGKTVVDPQLAVSALAVRSPLTPRELEVLRAAADGAAVRAVAQRLHLSVGTVRNHLSAINHKLGVESRAAAVYEAQQAGWL</sequence>
<dbReference type="InterPro" id="IPR058245">
    <property type="entry name" value="NreC/VraR/RcsB-like_REC"/>
</dbReference>
<dbReference type="InterPro" id="IPR016032">
    <property type="entry name" value="Sig_transdc_resp-reg_C-effctor"/>
</dbReference>